<accession>A0A3P9NH37</accession>
<evidence type="ECO:0000313" key="1">
    <source>
        <dbReference type="Ensembl" id="ENSPREP00000008788.1"/>
    </source>
</evidence>
<dbReference type="STRING" id="8081.ENSPREP00000008788"/>
<dbReference type="OMA" id="IMMGGEK"/>
<reference evidence="1" key="2">
    <citation type="submission" date="2025-08" db="UniProtKB">
        <authorList>
            <consortium name="Ensembl"/>
        </authorList>
    </citation>
    <scope>IDENTIFICATION</scope>
    <source>
        <strain evidence="1">Guanapo</strain>
    </source>
</reference>
<dbReference type="Pfam" id="PF13365">
    <property type="entry name" value="Trypsin_2"/>
    <property type="match status" value="1"/>
</dbReference>
<evidence type="ECO:0008006" key="3">
    <source>
        <dbReference type="Google" id="ProtNLM"/>
    </source>
</evidence>
<dbReference type="GO" id="GO:0000785">
    <property type="term" value="C:chromatin"/>
    <property type="evidence" value="ECO:0007669"/>
    <property type="project" value="TreeGrafter"/>
</dbReference>
<dbReference type="SUPFAM" id="SSF50494">
    <property type="entry name" value="Trypsin-like serine proteases"/>
    <property type="match status" value="1"/>
</dbReference>
<evidence type="ECO:0000313" key="2">
    <source>
        <dbReference type="Proteomes" id="UP000242638"/>
    </source>
</evidence>
<reference evidence="2" key="1">
    <citation type="submission" date="2013-11" db="EMBL/GenBank/DDBJ databases">
        <title>The genomic landscape of the Guanapo guppy.</title>
        <authorList>
            <person name="Kuenstner A."/>
            <person name="Dreyer C."/>
        </authorList>
    </citation>
    <scope>NUCLEOTIDE SEQUENCE</scope>
    <source>
        <strain evidence="2">Guanapo</strain>
    </source>
</reference>
<dbReference type="PANTHER" id="PTHR14389:SF3">
    <property type="entry name" value="PROTEIN FAM111A-LIKE"/>
    <property type="match status" value="1"/>
</dbReference>
<proteinExistence type="predicted"/>
<dbReference type="GO" id="GO:0006260">
    <property type="term" value="P:DNA replication"/>
    <property type="evidence" value="ECO:0007669"/>
    <property type="project" value="TreeGrafter"/>
</dbReference>
<name>A0A3P9NH37_POERE</name>
<reference evidence="1" key="3">
    <citation type="submission" date="2025-09" db="UniProtKB">
        <authorList>
            <consortium name="Ensembl"/>
        </authorList>
    </citation>
    <scope>IDENTIFICATION</scope>
    <source>
        <strain evidence="1">Guanapo</strain>
    </source>
</reference>
<sequence>MIIVTNKGKYFTDFTYHGLFSEHNLHEKRGFTVFHYINLLLSFIFRTLFYLQQDDHLHSFTVKFGSDPNEYSIDCTKPCTVFEVIKSQHNTELQNEMDKSQKKIKKEKIKVSEENLIIKVGKGNDAPIVATHFPCCCVEENQCLTIMIMHTAVEKRREELRVLPKENYSVFFIDKELGKGDQYKSDMVFTCKNIPENCKYFCVYGKKRMTVEEALRQDGRFVDSLTDFSLSDNENKQLRKHTAVVDNLDGKKFKMCKLPPKNQPKAKNPKQQEVENHEEINDLLRKQFPKLKALMESRFPGRSFEKTLTNLKEEKFGKIQQSFSETHRLEKLLKMGKSVCKVLVKRKDFIDNQVTDVCQGTGFVLFDRFILTSAHLFDKCVEGKKLLDQINVSARFQYNDDPETNYFHFYAEKTFIDIDNELDYAVLELKPEGQNSIQNNGENVKVPPGLLNSFGPLPGNGEACLIGHPAGSVRKIDPTCIIEPEKRKQVKIDPTCIIEPEKRKQAVMDHLSKYTDCKFILQSVNHEIKNQGVDDIMMGGEKAEQVAAFNTFMYHGASGSPVFDAHGRIFGIHTGGYGLSDHIIEYAHLLLTIFEKFVINLKESGNDQMLEKLITITYPRHVANGQTLLTCFVQAFLFPNITFNLSDCS</sequence>
<dbReference type="AlphaFoldDB" id="A0A3P9NH37"/>
<dbReference type="Bgee" id="ENSPREG00000006005">
    <property type="expression patterns" value="Expressed in caudal fin and 1 other cell type or tissue"/>
</dbReference>
<dbReference type="Proteomes" id="UP000242638">
    <property type="component" value="Unassembled WGS sequence"/>
</dbReference>
<keyword evidence="2" id="KW-1185">Reference proteome</keyword>
<dbReference type="GeneTree" id="ENSGT00390000005182"/>
<organism evidence="1 2">
    <name type="scientific">Poecilia reticulata</name>
    <name type="common">Guppy</name>
    <name type="synonym">Acanthophacelus reticulatus</name>
    <dbReference type="NCBI Taxonomy" id="8081"/>
    <lineage>
        <taxon>Eukaryota</taxon>
        <taxon>Metazoa</taxon>
        <taxon>Chordata</taxon>
        <taxon>Craniata</taxon>
        <taxon>Vertebrata</taxon>
        <taxon>Euteleostomi</taxon>
        <taxon>Actinopterygii</taxon>
        <taxon>Neopterygii</taxon>
        <taxon>Teleostei</taxon>
        <taxon>Neoteleostei</taxon>
        <taxon>Acanthomorphata</taxon>
        <taxon>Ovalentaria</taxon>
        <taxon>Atherinomorphae</taxon>
        <taxon>Cyprinodontiformes</taxon>
        <taxon>Poeciliidae</taxon>
        <taxon>Poeciliinae</taxon>
        <taxon>Poecilia</taxon>
    </lineage>
</organism>
<protein>
    <recommendedName>
        <fullName evidence="3">Serine protease</fullName>
    </recommendedName>
</protein>
<dbReference type="InterPro" id="IPR009003">
    <property type="entry name" value="Peptidase_S1_PA"/>
</dbReference>
<dbReference type="GO" id="GO:0005634">
    <property type="term" value="C:nucleus"/>
    <property type="evidence" value="ECO:0007669"/>
    <property type="project" value="TreeGrafter"/>
</dbReference>
<dbReference type="InterPro" id="IPR043504">
    <property type="entry name" value="Peptidase_S1_PA_chymotrypsin"/>
</dbReference>
<dbReference type="PANTHER" id="PTHR14389">
    <property type="entry name" value="SI:CH1073-475A24.1"/>
    <property type="match status" value="1"/>
</dbReference>
<dbReference type="Ensembl" id="ENSPRET00000008895.1">
    <property type="protein sequence ID" value="ENSPREP00000008788.1"/>
    <property type="gene ID" value="ENSPREG00000006005.1"/>
</dbReference>
<dbReference type="Gene3D" id="2.40.10.10">
    <property type="entry name" value="Trypsin-like serine proteases"/>
    <property type="match status" value="2"/>
</dbReference>